<feature type="region of interest" description="Disordered" evidence="1">
    <location>
        <begin position="1"/>
        <end position="26"/>
    </location>
</feature>
<reference evidence="3" key="2">
    <citation type="submission" date="2018-02" db="UniProtKB">
        <authorList>
            <consortium name="EnsemblPlants"/>
        </authorList>
    </citation>
    <scope>IDENTIFICATION</scope>
    <source>
        <strain evidence="3">Williams 82</strain>
    </source>
</reference>
<reference evidence="2" key="3">
    <citation type="submission" date="2018-07" db="EMBL/GenBank/DDBJ databases">
        <title>WGS assembly of Glycine max.</title>
        <authorList>
            <person name="Schmutz J."/>
            <person name="Cannon S."/>
            <person name="Schlueter J."/>
            <person name="Ma J."/>
            <person name="Mitros T."/>
            <person name="Nelson W."/>
            <person name="Hyten D."/>
            <person name="Song Q."/>
            <person name="Thelen J."/>
            <person name="Cheng J."/>
            <person name="Xu D."/>
            <person name="Hellsten U."/>
            <person name="May G."/>
            <person name="Yu Y."/>
            <person name="Sakurai T."/>
            <person name="Umezawa T."/>
            <person name="Bhattacharyya M."/>
            <person name="Sandhu D."/>
            <person name="Valliyodan B."/>
            <person name="Lindquist E."/>
            <person name="Peto M."/>
            <person name="Grant D."/>
            <person name="Shu S."/>
            <person name="Goodstein D."/>
            <person name="Barry K."/>
            <person name="Futrell-Griggs M."/>
            <person name="Abernathy B."/>
            <person name="Du J."/>
            <person name="Tian Z."/>
            <person name="Zhu L."/>
            <person name="Gill N."/>
            <person name="Joshi T."/>
            <person name="Libault M."/>
            <person name="Sethuraman A."/>
            <person name="Zhang X."/>
            <person name="Shinozaki K."/>
            <person name="Nguyen H."/>
            <person name="Wing R."/>
            <person name="Cregan P."/>
            <person name="Specht J."/>
            <person name="Grimwood J."/>
            <person name="Rokhsar D."/>
            <person name="Stacey G."/>
            <person name="Shoemaker R."/>
            <person name="Jackson S."/>
        </authorList>
    </citation>
    <scope>NUCLEOTIDE SEQUENCE</scope>
    <source>
        <tissue evidence="2">Callus</tissue>
    </source>
</reference>
<evidence type="ECO:0000313" key="4">
    <source>
        <dbReference type="Proteomes" id="UP000008827"/>
    </source>
</evidence>
<name>A0A0R0EI50_SOYBN</name>
<evidence type="ECO:0000256" key="1">
    <source>
        <dbReference type="SAM" id="MobiDB-lite"/>
    </source>
</evidence>
<protein>
    <submittedName>
        <fullName evidence="2 3">Uncharacterized protein</fullName>
    </submittedName>
</protein>
<keyword evidence="4" id="KW-1185">Reference proteome</keyword>
<dbReference type="InParanoid" id="A0A0R0EI50"/>
<sequence>MQNPNPIKPLLSLSSPSTTTTKNSKIQTPPLNLMLKIILYCLTNPPIQNHINPTNLPQVSQISSYTLTI</sequence>
<dbReference type="EMBL" id="CM000852">
    <property type="protein sequence ID" value="KRG93814.1"/>
    <property type="molecule type" value="Genomic_DNA"/>
</dbReference>
<dbReference type="AlphaFoldDB" id="A0A0R0EI50"/>
<proteinExistence type="predicted"/>
<reference evidence="2 3" key="1">
    <citation type="journal article" date="2010" name="Nature">
        <title>Genome sequence of the palaeopolyploid soybean.</title>
        <authorList>
            <person name="Schmutz J."/>
            <person name="Cannon S.B."/>
            <person name="Schlueter J."/>
            <person name="Ma J."/>
            <person name="Mitros T."/>
            <person name="Nelson W."/>
            <person name="Hyten D.L."/>
            <person name="Song Q."/>
            <person name="Thelen J.J."/>
            <person name="Cheng J."/>
            <person name="Xu D."/>
            <person name="Hellsten U."/>
            <person name="May G.D."/>
            <person name="Yu Y."/>
            <person name="Sakurai T."/>
            <person name="Umezawa T."/>
            <person name="Bhattacharyya M.K."/>
            <person name="Sandhu D."/>
            <person name="Valliyodan B."/>
            <person name="Lindquist E."/>
            <person name="Peto M."/>
            <person name="Grant D."/>
            <person name="Shu S."/>
            <person name="Goodstein D."/>
            <person name="Barry K."/>
            <person name="Futrell-Griggs M."/>
            <person name="Abernathy B."/>
            <person name="Du J."/>
            <person name="Tian Z."/>
            <person name="Zhu L."/>
            <person name="Gill N."/>
            <person name="Joshi T."/>
            <person name="Libault M."/>
            <person name="Sethuraman A."/>
            <person name="Zhang X.-C."/>
            <person name="Shinozaki K."/>
            <person name="Nguyen H.T."/>
            <person name="Wing R.A."/>
            <person name="Cregan P."/>
            <person name="Specht J."/>
            <person name="Grimwood J."/>
            <person name="Rokhsar D."/>
            <person name="Stacey G."/>
            <person name="Shoemaker R.C."/>
            <person name="Jackson S.A."/>
        </authorList>
    </citation>
    <scope>NUCLEOTIDE SEQUENCE [LARGE SCALE GENOMIC DNA]</scope>
    <source>
        <strain evidence="3">cv. Williams 82</strain>
        <tissue evidence="2">Callus</tissue>
    </source>
</reference>
<gene>
    <name evidence="2" type="ORF">GLYMA_19G043100</name>
</gene>
<dbReference type="EnsemblPlants" id="KRG93814">
    <property type="protein sequence ID" value="KRG93814"/>
    <property type="gene ID" value="GLYMA_19G043100"/>
</dbReference>
<dbReference type="Proteomes" id="UP000008827">
    <property type="component" value="Chromosome 19"/>
</dbReference>
<evidence type="ECO:0000313" key="3">
    <source>
        <dbReference type="EnsemblPlants" id="KRG93814"/>
    </source>
</evidence>
<dbReference type="Gramene" id="KRG93814">
    <property type="protein sequence ID" value="KRG93814"/>
    <property type="gene ID" value="GLYMA_19G043100"/>
</dbReference>
<accession>A0A0R0EI50</accession>
<evidence type="ECO:0000313" key="2">
    <source>
        <dbReference type="EMBL" id="KRG93814.1"/>
    </source>
</evidence>
<organism evidence="2">
    <name type="scientific">Glycine max</name>
    <name type="common">Soybean</name>
    <name type="synonym">Glycine hispida</name>
    <dbReference type="NCBI Taxonomy" id="3847"/>
    <lineage>
        <taxon>Eukaryota</taxon>
        <taxon>Viridiplantae</taxon>
        <taxon>Streptophyta</taxon>
        <taxon>Embryophyta</taxon>
        <taxon>Tracheophyta</taxon>
        <taxon>Spermatophyta</taxon>
        <taxon>Magnoliopsida</taxon>
        <taxon>eudicotyledons</taxon>
        <taxon>Gunneridae</taxon>
        <taxon>Pentapetalae</taxon>
        <taxon>rosids</taxon>
        <taxon>fabids</taxon>
        <taxon>Fabales</taxon>
        <taxon>Fabaceae</taxon>
        <taxon>Papilionoideae</taxon>
        <taxon>50 kb inversion clade</taxon>
        <taxon>NPAAA clade</taxon>
        <taxon>indigoferoid/millettioid clade</taxon>
        <taxon>Phaseoleae</taxon>
        <taxon>Glycine</taxon>
        <taxon>Glycine subgen. Soja</taxon>
    </lineage>
</organism>